<dbReference type="InterPro" id="IPR039353">
    <property type="entry name" value="TF_Adf1"/>
</dbReference>
<dbReference type="GO" id="GO:0005667">
    <property type="term" value="C:transcription regulator complex"/>
    <property type="evidence" value="ECO:0007669"/>
    <property type="project" value="TreeGrafter"/>
</dbReference>
<protein>
    <recommendedName>
        <fullName evidence="1">MADF domain-containing protein</fullName>
    </recommendedName>
</protein>
<dbReference type="KEGG" id="dya:Dyak_GE27941"/>
<dbReference type="EMBL" id="CM000159">
    <property type="protein sequence ID" value="KRK00873.1"/>
    <property type="molecule type" value="Genomic_DNA"/>
</dbReference>
<sequence length="249" mass="28462">MDAFDGFDALLIASVKQNVSIYEKYHTKNERKLAWIAVAQACQKSVEACQVRWKTLRDRYVRELPRPAGKRINIIRFEELDFLREHIRTKRNPKELCNCALNANTTLVPGENEESKSADEPALKRNCTTEFQPDQFLFYNGDEAEYLSETDNSSAEFISEDSACNISSELAHETKASLTGEGLSQTQAQFMSVMNLIESALKEKPSEPQDPFYKYLESILAGVDEGTRRDIQLKVLNFVSDEMKRSRRT</sequence>
<evidence type="ECO:0000259" key="1">
    <source>
        <dbReference type="PROSITE" id="PS51029"/>
    </source>
</evidence>
<keyword evidence="3" id="KW-1185">Reference proteome</keyword>
<dbReference type="PROSITE" id="PS51029">
    <property type="entry name" value="MADF"/>
    <property type="match status" value="1"/>
</dbReference>
<dbReference type="InterPro" id="IPR006578">
    <property type="entry name" value="MADF-dom"/>
</dbReference>
<gene>
    <name evidence="2" type="primary">Dyak\GE27941</name>
    <name evidence="2" type="synonym">GE27941</name>
    <name evidence="2" type="ORF">Dyak_GE27941</name>
</gene>
<dbReference type="GO" id="GO:0005634">
    <property type="term" value="C:nucleus"/>
    <property type="evidence" value="ECO:0007669"/>
    <property type="project" value="TreeGrafter"/>
</dbReference>
<dbReference type="PANTHER" id="PTHR12243:SF64">
    <property type="entry name" value="DORSAL INTERACTING PROTEIN 3-RELATED"/>
    <property type="match status" value="1"/>
</dbReference>
<feature type="domain" description="MADF" evidence="1">
    <location>
        <begin position="10"/>
        <end position="88"/>
    </location>
</feature>
<name>A0A0R1DUV5_DROYA</name>
<reference evidence="2 3" key="2">
    <citation type="journal article" date="2007" name="PLoS Biol.">
        <title>Principles of genome evolution in the Drosophila melanogaster species group.</title>
        <authorList>
            <person name="Ranz J.M."/>
            <person name="Maurin D."/>
            <person name="Chan Y.S."/>
            <person name="von Grotthuss M."/>
            <person name="Hillier L.W."/>
            <person name="Roote J."/>
            <person name="Ashburner M."/>
            <person name="Bergman C.M."/>
        </authorList>
    </citation>
    <scope>NUCLEOTIDE SEQUENCE [LARGE SCALE GENOMIC DNA]</scope>
    <source>
        <strain evidence="3">Tai18E2 / Tucson 14021-0261.01</strain>
    </source>
</reference>
<dbReference type="AlphaFoldDB" id="A0A0R1DUV5"/>
<evidence type="ECO:0000313" key="2">
    <source>
        <dbReference type="EMBL" id="KRK00873.1"/>
    </source>
</evidence>
<evidence type="ECO:0000313" key="3">
    <source>
        <dbReference type="Proteomes" id="UP000002282"/>
    </source>
</evidence>
<dbReference type="SMART" id="SM00595">
    <property type="entry name" value="MADF"/>
    <property type="match status" value="1"/>
</dbReference>
<dbReference type="PANTHER" id="PTHR12243">
    <property type="entry name" value="MADF DOMAIN TRANSCRIPTION FACTOR"/>
    <property type="match status" value="1"/>
</dbReference>
<dbReference type="Proteomes" id="UP000002282">
    <property type="component" value="Chromosome 3L"/>
</dbReference>
<accession>A0A0R1DUV5</accession>
<proteinExistence type="predicted"/>
<reference evidence="2 3" key="1">
    <citation type="journal article" date="2007" name="Nature">
        <title>Evolution of genes and genomes on the Drosophila phylogeny.</title>
        <authorList>
            <consortium name="Drosophila 12 Genomes Consortium"/>
            <person name="Clark A.G."/>
            <person name="Eisen M.B."/>
            <person name="Smith D.R."/>
            <person name="Bergman C.M."/>
            <person name="Oliver B."/>
            <person name="Markow T.A."/>
            <person name="Kaufman T.C."/>
            <person name="Kellis M."/>
            <person name="Gelbart W."/>
            <person name="Iyer V.N."/>
            <person name="Pollard D.A."/>
            <person name="Sackton T.B."/>
            <person name="Larracuente A.M."/>
            <person name="Singh N.D."/>
            <person name="Abad J.P."/>
            <person name="Abt D.N."/>
            <person name="Adryan B."/>
            <person name="Aguade M."/>
            <person name="Akashi H."/>
            <person name="Anderson W.W."/>
            <person name="Aquadro C.F."/>
            <person name="Ardell D.H."/>
            <person name="Arguello R."/>
            <person name="Artieri C.G."/>
            <person name="Barbash D.A."/>
            <person name="Barker D."/>
            <person name="Barsanti P."/>
            <person name="Batterham P."/>
            <person name="Batzoglou S."/>
            <person name="Begun D."/>
            <person name="Bhutkar A."/>
            <person name="Blanco E."/>
            <person name="Bosak S.A."/>
            <person name="Bradley R.K."/>
            <person name="Brand A.D."/>
            <person name="Brent M.R."/>
            <person name="Brooks A.N."/>
            <person name="Brown R.H."/>
            <person name="Butlin R.K."/>
            <person name="Caggese C."/>
            <person name="Calvi B.R."/>
            <person name="Bernardo de Carvalho A."/>
            <person name="Caspi A."/>
            <person name="Castrezana S."/>
            <person name="Celniker S.E."/>
            <person name="Chang J.L."/>
            <person name="Chapple C."/>
            <person name="Chatterji S."/>
            <person name="Chinwalla A."/>
            <person name="Civetta A."/>
            <person name="Clifton S.W."/>
            <person name="Comeron J.M."/>
            <person name="Costello J.C."/>
            <person name="Coyne J.A."/>
            <person name="Daub J."/>
            <person name="David R.G."/>
            <person name="Delcher A.L."/>
            <person name="Delehaunty K."/>
            <person name="Do C.B."/>
            <person name="Ebling H."/>
            <person name="Edwards K."/>
            <person name="Eickbush T."/>
            <person name="Evans J.D."/>
            <person name="Filipski A."/>
            <person name="Findeiss S."/>
            <person name="Freyhult E."/>
            <person name="Fulton L."/>
            <person name="Fulton R."/>
            <person name="Garcia A.C."/>
            <person name="Gardiner A."/>
            <person name="Garfield D.A."/>
            <person name="Garvin B.E."/>
            <person name="Gibson G."/>
            <person name="Gilbert D."/>
            <person name="Gnerre S."/>
            <person name="Godfrey J."/>
            <person name="Good R."/>
            <person name="Gotea V."/>
            <person name="Gravely B."/>
            <person name="Greenberg A.J."/>
            <person name="Griffiths-Jones S."/>
            <person name="Gross S."/>
            <person name="Guigo R."/>
            <person name="Gustafson E.A."/>
            <person name="Haerty W."/>
            <person name="Hahn M.W."/>
            <person name="Halligan D.L."/>
            <person name="Halpern A.L."/>
            <person name="Halter G.M."/>
            <person name="Han M.V."/>
            <person name="Heger A."/>
            <person name="Hillier L."/>
            <person name="Hinrichs A.S."/>
            <person name="Holmes I."/>
            <person name="Hoskins R.A."/>
            <person name="Hubisz M.J."/>
            <person name="Hultmark D."/>
            <person name="Huntley M.A."/>
            <person name="Jaffe D.B."/>
            <person name="Jagadeeshan S."/>
            <person name="Jeck W.R."/>
            <person name="Johnson J."/>
            <person name="Jones C.D."/>
            <person name="Jordan W.C."/>
            <person name="Karpen G.H."/>
            <person name="Kataoka E."/>
            <person name="Keightley P.D."/>
            <person name="Kheradpour P."/>
            <person name="Kirkness E.F."/>
            <person name="Koerich L.B."/>
            <person name="Kristiansen K."/>
            <person name="Kudrna D."/>
            <person name="Kulathinal R.J."/>
            <person name="Kumar S."/>
            <person name="Kwok R."/>
            <person name="Lander E."/>
            <person name="Langley C.H."/>
            <person name="Lapoint R."/>
            <person name="Lazzaro B.P."/>
            <person name="Lee S.J."/>
            <person name="Levesque L."/>
            <person name="Li R."/>
            <person name="Lin C.F."/>
            <person name="Lin M.F."/>
            <person name="Lindblad-Toh K."/>
            <person name="Llopart A."/>
            <person name="Long M."/>
            <person name="Low L."/>
            <person name="Lozovsky E."/>
            <person name="Lu J."/>
            <person name="Luo M."/>
            <person name="Machado C.A."/>
            <person name="Makalowski W."/>
            <person name="Marzo M."/>
            <person name="Matsuda M."/>
            <person name="Matzkin L."/>
            <person name="McAllister B."/>
            <person name="McBride C.S."/>
            <person name="McKernan B."/>
            <person name="McKernan K."/>
            <person name="Mendez-Lago M."/>
            <person name="Minx P."/>
            <person name="Mollenhauer M.U."/>
            <person name="Montooth K."/>
            <person name="Mount S.M."/>
            <person name="Mu X."/>
            <person name="Myers E."/>
            <person name="Negre B."/>
            <person name="Newfeld S."/>
            <person name="Nielsen R."/>
            <person name="Noor M.A."/>
            <person name="O'Grady P."/>
            <person name="Pachter L."/>
            <person name="Papaceit M."/>
            <person name="Parisi M.J."/>
            <person name="Parisi M."/>
            <person name="Parts L."/>
            <person name="Pedersen J.S."/>
            <person name="Pesole G."/>
            <person name="Phillippy A.M."/>
            <person name="Ponting C.P."/>
            <person name="Pop M."/>
            <person name="Porcelli D."/>
            <person name="Powell J.R."/>
            <person name="Prohaska S."/>
            <person name="Pruitt K."/>
            <person name="Puig M."/>
            <person name="Quesneville H."/>
            <person name="Ram K.R."/>
            <person name="Rand D."/>
            <person name="Rasmussen M.D."/>
            <person name="Reed L.K."/>
            <person name="Reenan R."/>
            <person name="Reily A."/>
            <person name="Remington K.A."/>
            <person name="Rieger T.T."/>
            <person name="Ritchie M.G."/>
            <person name="Robin C."/>
            <person name="Rogers Y.H."/>
            <person name="Rohde C."/>
            <person name="Rozas J."/>
            <person name="Rubenfield M.J."/>
            <person name="Ruiz A."/>
            <person name="Russo S."/>
            <person name="Salzberg S.L."/>
            <person name="Sanchez-Gracia A."/>
            <person name="Saranga D.J."/>
            <person name="Sato H."/>
            <person name="Schaeffer S.W."/>
            <person name="Schatz M.C."/>
            <person name="Schlenke T."/>
            <person name="Schwartz R."/>
            <person name="Segarra C."/>
            <person name="Singh R.S."/>
            <person name="Sirot L."/>
            <person name="Sirota M."/>
            <person name="Sisneros N.B."/>
            <person name="Smith C.D."/>
            <person name="Smith T.F."/>
            <person name="Spieth J."/>
            <person name="Stage D.E."/>
            <person name="Stark A."/>
            <person name="Stephan W."/>
            <person name="Strausberg R.L."/>
            <person name="Strempel S."/>
            <person name="Sturgill D."/>
            <person name="Sutton G."/>
            <person name="Sutton G.G."/>
            <person name="Tao W."/>
            <person name="Teichmann S."/>
            <person name="Tobari Y.N."/>
            <person name="Tomimura Y."/>
            <person name="Tsolas J.M."/>
            <person name="Valente V.L."/>
            <person name="Venter E."/>
            <person name="Venter J.C."/>
            <person name="Vicario S."/>
            <person name="Vieira F.G."/>
            <person name="Vilella A.J."/>
            <person name="Villasante A."/>
            <person name="Walenz B."/>
            <person name="Wang J."/>
            <person name="Wasserman M."/>
            <person name="Watts T."/>
            <person name="Wilson D."/>
            <person name="Wilson R.K."/>
            <person name="Wing R.A."/>
            <person name="Wolfner M.F."/>
            <person name="Wong A."/>
            <person name="Wong G.K."/>
            <person name="Wu C.I."/>
            <person name="Wu G."/>
            <person name="Yamamoto D."/>
            <person name="Yang H.P."/>
            <person name="Yang S.P."/>
            <person name="Yorke J.A."/>
            <person name="Yoshida K."/>
            <person name="Zdobnov E."/>
            <person name="Zhang P."/>
            <person name="Zhang Y."/>
            <person name="Zimin A.V."/>
            <person name="Baldwin J."/>
            <person name="Abdouelleil A."/>
            <person name="Abdulkadir J."/>
            <person name="Abebe A."/>
            <person name="Abera B."/>
            <person name="Abreu J."/>
            <person name="Acer S.C."/>
            <person name="Aftuck L."/>
            <person name="Alexander A."/>
            <person name="An P."/>
            <person name="Anderson E."/>
            <person name="Anderson S."/>
            <person name="Arachi H."/>
            <person name="Azer M."/>
            <person name="Bachantsang P."/>
            <person name="Barry A."/>
            <person name="Bayul T."/>
            <person name="Berlin A."/>
            <person name="Bessette D."/>
            <person name="Bloom T."/>
            <person name="Blye J."/>
            <person name="Boguslavskiy L."/>
            <person name="Bonnet C."/>
            <person name="Boukhgalter B."/>
            <person name="Bourzgui I."/>
            <person name="Brown A."/>
            <person name="Cahill P."/>
            <person name="Channer S."/>
            <person name="Cheshatsang Y."/>
            <person name="Chuda L."/>
            <person name="Citroen M."/>
            <person name="Collymore A."/>
            <person name="Cooke P."/>
            <person name="Costello M."/>
            <person name="D'Aco K."/>
            <person name="Daza R."/>
            <person name="De Haan G."/>
            <person name="DeGray S."/>
            <person name="DeMaso C."/>
            <person name="Dhargay N."/>
            <person name="Dooley K."/>
            <person name="Dooley E."/>
            <person name="Doricent M."/>
            <person name="Dorje P."/>
            <person name="Dorjee K."/>
            <person name="Dupes A."/>
            <person name="Elong R."/>
            <person name="Falk J."/>
            <person name="Farina A."/>
            <person name="Faro S."/>
            <person name="Ferguson D."/>
            <person name="Fisher S."/>
            <person name="Foley C.D."/>
            <person name="Franke A."/>
            <person name="Friedrich D."/>
            <person name="Gadbois L."/>
            <person name="Gearin G."/>
            <person name="Gearin C.R."/>
            <person name="Giannoukos G."/>
            <person name="Goode T."/>
            <person name="Graham J."/>
            <person name="Grandbois E."/>
            <person name="Grewal S."/>
            <person name="Gyaltsen K."/>
            <person name="Hafez N."/>
            <person name="Hagos B."/>
            <person name="Hall J."/>
            <person name="Henson C."/>
            <person name="Hollinger A."/>
            <person name="Honan T."/>
            <person name="Huard M.D."/>
            <person name="Hughes L."/>
            <person name="Hurhula B."/>
            <person name="Husby M.E."/>
            <person name="Kamat A."/>
            <person name="Kanga B."/>
            <person name="Kashin S."/>
            <person name="Khazanovich D."/>
            <person name="Kisner P."/>
            <person name="Lance K."/>
            <person name="Lara M."/>
            <person name="Lee W."/>
            <person name="Lennon N."/>
            <person name="Letendre F."/>
            <person name="LeVine R."/>
            <person name="Lipovsky A."/>
            <person name="Liu X."/>
            <person name="Liu J."/>
            <person name="Liu S."/>
            <person name="Lokyitsang T."/>
            <person name="Lokyitsang Y."/>
            <person name="Lubonja R."/>
            <person name="Lui A."/>
            <person name="MacDonald P."/>
            <person name="Magnisalis V."/>
            <person name="Maru K."/>
            <person name="Matthews C."/>
            <person name="McCusker W."/>
            <person name="McDonough S."/>
            <person name="Mehta T."/>
            <person name="Meldrim J."/>
            <person name="Meneus L."/>
            <person name="Mihai O."/>
            <person name="Mihalev A."/>
            <person name="Mihova T."/>
            <person name="Mittelman R."/>
            <person name="Mlenga V."/>
            <person name="Montmayeur A."/>
            <person name="Mulrain L."/>
            <person name="Navidi A."/>
            <person name="Naylor J."/>
            <person name="Negash T."/>
            <person name="Nguyen T."/>
            <person name="Nguyen N."/>
            <person name="Nicol R."/>
            <person name="Norbu C."/>
            <person name="Norbu N."/>
            <person name="Novod N."/>
            <person name="O'Neill B."/>
            <person name="Osman S."/>
            <person name="Markiewicz E."/>
            <person name="Oyono O.L."/>
            <person name="Patti C."/>
            <person name="Phunkhang P."/>
            <person name="Pierre F."/>
            <person name="Priest M."/>
            <person name="Raghuraman S."/>
            <person name="Rege F."/>
            <person name="Reyes R."/>
            <person name="Rise C."/>
            <person name="Rogov P."/>
            <person name="Ross K."/>
            <person name="Ryan E."/>
            <person name="Settipalli S."/>
            <person name="Shea T."/>
            <person name="Sherpa N."/>
            <person name="Shi L."/>
            <person name="Shih D."/>
            <person name="Sparrow T."/>
            <person name="Spaulding J."/>
            <person name="Stalker J."/>
            <person name="Stange-Thomann N."/>
            <person name="Stavropoulos S."/>
            <person name="Stone C."/>
            <person name="Strader C."/>
            <person name="Tesfaye S."/>
            <person name="Thomson T."/>
            <person name="Thoulutsang Y."/>
            <person name="Thoulutsang D."/>
            <person name="Topham K."/>
            <person name="Topping I."/>
            <person name="Tsamla T."/>
            <person name="Vassiliev H."/>
            <person name="Vo A."/>
            <person name="Wangchuk T."/>
            <person name="Wangdi T."/>
            <person name="Weiand M."/>
            <person name="Wilkinson J."/>
            <person name="Wilson A."/>
            <person name="Yadav S."/>
            <person name="Young G."/>
            <person name="Yu Q."/>
            <person name="Zembek L."/>
            <person name="Zhong D."/>
            <person name="Zimmer A."/>
            <person name="Zwirko Z."/>
            <person name="Jaffe D.B."/>
            <person name="Alvarez P."/>
            <person name="Brockman W."/>
            <person name="Butler J."/>
            <person name="Chin C."/>
            <person name="Gnerre S."/>
            <person name="Grabherr M."/>
            <person name="Kleber M."/>
            <person name="Mauceli E."/>
            <person name="MacCallum I."/>
        </authorList>
    </citation>
    <scope>NUCLEOTIDE SEQUENCE [LARGE SCALE GENOMIC DNA]</scope>
    <source>
        <strain evidence="3">Tai18E2 / Tucson 14021-0261.01</strain>
    </source>
</reference>
<dbReference type="OrthoDB" id="6147983at2759"/>
<dbReference type="GO" id="GO:0006357">
    <property type="term" value="P:regulation of transcription by RNA polymerase II"/>
    <property type="evidence" value="ECO:0007669"/>
    <property type="project" value="TreeGrafter"/>
</dbReference>
<organism evidence="2 3">
    <name type="scientific">Drosophila yakuba</name>
    <name type="common">Fruit fly</name>
    <dbReference type="NCBI Taxonomy" id="7245"/>
    <lineage>
        <taxon>Eukaryota</taxon>
        <taxon>Metazoa</taxon>
        <taxon>Ecdysozoa</taxon>
        <taxon>Arthropoda</taxon>
        <taxon>Hexapoda</taxon>
        <taxon>Insecta</taxon>
        <taxon>Pterygota</taxon>
        <taxon>Neoptera</taxon>
        <taxon>Endopterygota</taxon>
        <taxon>Diptera</taxon>
        <taxon>Brachycera</taxon>
        <taxon>Muscomorpha</taxon>
        <taxon>Ephydroidea</taxon>
        <taxon>Drosophilidae</taxon>
        <taxon>Drosophila</taxon>
        <taxon>Sophophora</taxon>
    </lineage>
</organism>
<dbReference type="Pfam" id="PF10545">
    <property type="entry name" value="MADF_DNA_bdg"/>
    <property type="match status" value="1"/>
</dbReference>